<evidence type="ECO:0000313" key="11">
    <source>
        <dbReference type="Proteomes" id="UP000038830"/>
    </source>
</evidence>
<name>A0A0H5BZL2_CYBJN</name>
<dbReference type="Gene3D" id="2.10.230.10">
    <property type="entry name" value="Heat shock protein DnaJ, cysteine-rich domain"/>
    <property type="match status" value="1"/>
</dbReference>
<evidence type="ECO:0000256" key="7">
    <source>
        <dbReference type="SAM" id="MobiDB-lite"/>
    </source>
</evidence>
<dbReference type="SMART" id="SM00271">
    <property type="entry name" value="DnaJ"/>
    <property type="match status" value="1"/>
</dbReference>
<dbReference type="InterPro" id="IPR036869">
    <property type="entry name" value="J_dom_sf"/>
</dbReference>
<dbReference type="Pfam" id="PF01556">
    <property type="entry name" value="DnaJ_C"/>
    <property type="match status" value="1"/>
</dbReference>
<dbReference type="AlphaFoldDB" id="A0A0H5BZL2"/>
<dbReference type="GO" id="GO:0072655">
    <property type="term" value="P:establishment of protein localization to mitochondrion"/>
    <property type="evidence" value="ECO:0007669"/>
    <property type="project" value="UniProtKB-ARBA"/>
</dbReference>
<dbReference type="EMBL" id="CDQK01000001">
    <property type="protein sequence ID" value="CEP20933.1"/>
    <property type="molecule type" value="Genomic_DNA"/>
</dbReference>
<dbReference type="PROSITE" id="PS51188">
    <property type="entry name" value="ZF_CR"/>
    <property type="match status" value="1"/>
</dbReference>
<dbReference type="InterPro" id="IPR001305">
    <property type="entry name" value="HSP_DnaJ_Cys-rich_dom"/>
</dbReference>
<dbReference type="Pfam" id="PF00226">
    <property type="entry name" value="DnaJ"/>
    <property type="match status" value="1"/>
</dbReference>
<sequence>MVKCKKYYDLLGVPPTATDVEIKRAYRLMALKWHPDKNNHSEESTAKFQEITKAYEILFDKEKRTVYDEYGEEGLHELAKSESPTAEDTASVPTYSMKSNDIFSQFFGEGFFQNTHSKDRKGPNINHELFCTLEELYRGKNTRLSLSKSIICPECNGCGGTKVSTCGHCFGRGRVLIQKQVGPIVQRYESTCIACNGYGKLVMQDGLCKTCNGNLKINQTKILRLKVPPGTKAGDTIVFHNEGDQTFGYDPGDVVVTIKEKKHNYFKRKGSDLYSTVKVDLRTALCGGHCSIQHLNGKWLKLLLIPGDIVEQDGLKVVENYGMPKRRDPSVFGNLYVNFIVTFPKVGELTKESFELLSKALPPGPSLNIPEGAEVDEQVVTAFDPSTHNYKKRKRAHDETRSRGGSSPENDGNLYPEGYPQQQCSQQ</sequence>
<dbReference type="GO" id="GO:0030544">
    <property type="term" value="F:Hsp70 protein binding"/>
    <property type="evidence" value="ECO:0007669"/>
    <property type="project" value="InterPro"/>
</dbReference>
<feature type="domain" description="CR-type" evidence="9">
    <location>
        <begin position="139"/>
        <end position="220"/>
    </location>
</feature>
<dbReference type="InterPro" id="IPR018253">
    <property type="entry name" value="DnaJ_domain_CS"/>
</dbReference>
<evidence type="ECO:0000256" key="6">
    <source>
        <dbReference type="PROSITE-ProRule" id="PRU00546"/>
    </source>
</evidence>
<dbReference type="FunFam" id="2.60.260.20:FF:000003">
    <property type="entry name" value="DnaJ subfamily A member 2"/>
    <property type="match status" value="1"/>
</dbReference>
<keyword evidence="4 6" id="KW-0862">Zinc</keyword>
<dbReference type="GO" id="GO:0006457">
    <property type="term" value="P:protein folding"/>
    <property type="evidence" value="ECO:0007669"/>
    <property type="project" value="InterPro"/>
</dbReference>
<dbReference type="PROSITE" id="PS50076">
    <property type="entry name" value="DNAJ_2"/>
    <property type="match status" value="1"/>
</dbReference>
<dbReference type="GO" id="GO:0051082">
    <property type="term" value="F:unfolded protein binding"/>
    <property type="evidence" value="ECO:0007669"/>
    <property type="project" value="InterPro"/>
</dbReference>
<evidence type="ECO:0000259" key="8">
    <source>
        <dbReference type="PROSITE" id="PS50076"/>
    </source>
</evidence>
<keyword evidence="2" id="KW-0677">Repeat</keyword>
<keyword evidence="3 6" id="KW-0863">Zinc-finger</keyword>
<dbReference type="InterPro" id="IPR036410">
    <property type="entry name" value="HSP_DnaJ_Cys-rich_dom_sf"/>
</dbReference>
<proteinExistence type="predicted"/>
<evidence type="ECO:0000259" key="9">
    <source>
        <dbReference type="PROSITE" id="PS51188"/>
    </source>
</evidence>
<dbReference type="SUPFAM" id="SSF57938">
    <property type="entry name" value="DnaJ/Hsp40 cysteine-rich domain"/>
    <property type="match status" value="1"/>
</dbReference>
<dbReference type="CDD" id="cd10719">
    <property type="entry name" value="DnaJ_zf"/>
    <property type="match status" value="1"/>
</dbReference>
<dbReference type="CDD" id="cd10747">
    <property type="entry name" value="DnaJ_C"/>
    <property type="match status" value="1"/>
</dbReference>
<keyword evidence="5" id="KW-0143">Chaperone</keyword>
<dbReference type="InterPro" id="IPR044713">
    <property type="entry name" value="DNJA1/2-like"/>
</dbReference>
<dbReference type="Gene3D" id="1.10.287.110">
    <property type="entry name" value="DnaJ domain"/>
    <property type="match status" value="1"/>
</dbReference>
<dbReference type="InterPro" id="IPR002939">
    <property type="entry name" value="DnaJ_C"/>
</dbReference>
<dbReference type="FunFam" id="2.10.230.10:FF:000001">
    <property type="entry name" value="DnaJ subfamily A member 2"/>
    <property type="match status" value="1"/>
</dbReference>
<gene>
    <name evidence="10" type="ORF">BN1211_0920</name>
</gene>
<evidence type="ECO:0000256" key="3">
    <source>
        <dbReference type="ARBA" id="ARBA00022771"/>
    </source>
</evidence>
<accession>A0A0H5BZL2</accession>
<evidence type="ECO:0008006" key="12">
    <source>
        <dbReference type="Google" id="ProtNLM"/>
    </source>
</evidence>
<dbReference type="PANTHER" id="PTHR43888">
    <property type="entry name" value="DNAJ-LIKE-2, ISOFORM A-RELATED"/>
    <property type="match status" value="1"/>
</dbReference>
<evidence type="ECO:0000256" key="5">
    <source>
        <dbReference type="ARBA" id="ARBA00023186"/>
    </source>
</evidence>
<feature type="zinc finger region" description="CR-type" evidence="6">
    <location>
        <begin position="139"/>
        <end position="220"/>
    </location>
</feature>
<protein>
    <recommendedName>
        <fullName evidence="12">DnaJ-domain-containing protein</fullName>
    </recommendedName>
</protein>
<evidence type="ECO:0000256" key="1">
    <source>
        <dbReference type="ARBA" id="ARBA00022723"/>
    </source>
</evidence>
<dbReference type="InterPro" id="IPR008971">
    <property type="entry name" value="HSP40/DnaJ_pept-bd"/>
</dbReference>
<feature type="domain" description="J" evidence="8">
    <location>
        <begin position="6"/>
        <end position="71"/>
    </location>
</feature>
<evidence type="ECO:0000256" key="2">
    <source>
        <dbReference type="ARBA" id="ARBA00022737"/>
    </source>
</evidence>
<evidence type="ECO:0000313" key="10">
    <source>
        <dbReference type="EMBL" id="CEP20933.1"/>
    </source>
</evidence>
<dbReference type="PRINTS" id="PR00625">
    <property type="entry name" value="JDOMAIN"/>
</dbReference>
<feature type="region of interest" description="Disordered" evidence="7">
    <location>
        <begin position="381"/>
        <end position="427"/>
    </location>
</feature>
<dbReference type="Pfam" id="PF00684">
    <property type="entry name" value="DnaJ_CXXCXGXG"/>
    <property type="match status" value="1"/>
</dbReference>
<organism evidence="10 11">
    <name type="scientific">Cyberlindnera jadinii (strain ATCC 18201 / CBS 1600 / BCRC 20928 / JCM 3617 / NBRC 0987 / NRRL Y-1542)</name>
    <name type="common">Torula yeast</name>
    <name type="synonym">Candida utilis</name>
    <dbReference type="NCBI Taxonomy" id="983966"/>
    <lineage>
        <taxon>Eukaryota</taxon>
        <taxon>Fungi</taxon>
        <taxon>Dikarya</taxon>
        <taxon>Ascomycota</taxon>
        <taxon>Saccharomycotina</taxon>
        <taxon>Saccharomycetes</taxon>
        <taxon>Phaffomycetales</taxon>
        <taxon>Phaffomycetaceae</taxon>
        <taxon>Cyberlindnera</taxon>
    </lineage>
</organism>
<dbReference type="Gene3D" id="2.60.260.20">
    <property type="entry name" value="Urease metallochaperone UreE, N-terminal domain"/>
    <property type="match status" value="2"/>
</dbReference>
<dbReference type="GO" id="GO:0001671">
    <property type="term" value="F:ATPase activator activity"/>
    <property type="evidence" value="ECO:0007669"/>
    <property type="project" value="UniProtKB-ARBA"/>
</dbReference>
<dbReference type="GO" id="GO:0008270">
    <property type="term" value="F:zinc ion binding"/>
    <property type="evidence" value="ECO:0007669"/>
    <property type="project" value="UniProtKB-KW"/>
</dbReference>
<keyword evidence="1 6" id="KW-0479">Metal-binding</keyword>
<evidence type="ECO:0000256" key="4">
    <source>
        <dbReference type="ARBA" id="ARBA00022833"/>
    </source>
</evidence>
<dbReference type="Proteomes" id="UP000038830">
    <property type="component" value="Unassembled WGS sequence"/>
</dbReference>
<reference evidence="11" key="1">
    <citation type="journal article" date="2015" name="J. Biotechnol.">
        <title>The structure of the Cyberlindnera jadinii genome and its relation to Candida utilis analyzed by the occurrence of single nucleotide polymorphisms.</title>
        <authorList>
            <person name="Rupp O."/>
            <person name="Brinkrolf K."/>
            <person name="Buerth C."/>
            <person name="Kunigo M."/>
            <person name="Schneider J."/>
            <person name="Jaenicke S."/>
            <person name="Goesmann A."/>
            <person name="Puehler A."/>
            <person name="Jaeger K.-E."/>
            <person name="Ernst J.F."/>
        </authorList>
    </citation>
    <scope>NUCLEOTIDE SEQUENCE [LARGE SCALE GENOMIC DNA]</scope>
    <source>
        <strain evidence="11">ATCC 18201 / CBS 1600 / BCRC 20928 / JCM 3617 / NBRC 0987 / NRRL Y-1542</strain>
    </source>
</reference>
<dbReference type="CDD" id="cd06257">
    <property type="entry name" value="DnaJ"/>
    <property type="match status" value="1"/>
</dbReference>
<dbReference type="PROSITE" id="PS00636">
    <property type="entry name" value="DNAJ_1"/>
    <property type="match status" value="1"/>
</dbReference>
<dbReference type="SUPFAM" id="SSF46565">
    <property type="entry name" value="Chaperone J-domain"/>
    <property type="match status" value="1"/>
</dbReference>
<dbReference type="SUPFAM" id="SSF49493">
    <property type="entry name" value="HSP40/DnaJ peptide-binding domain"/>
    <property type="match status" value="2"/>
</dbReference>
<dbReference type="InterPro" id="IPR001623">
    <property type="entry name" value="DnaJ_domain"/>
</dbReference>